<dbReference type="EMBL" id="QJNU01000445">
    <property type="protein sequence ID" value="RYO98911.1"/>
    <property type="molecule type" value="Genomic_DNA"/>
</dbReference>
<reference evidence="2 3" key="1">
    <citation type="submission" date="2018-06" db="EMBL/GenBank/DDBJ databases">
        <title>Complete Genomes of Monosporascus.</title>
        <authorList>
            <person name="Robinson A.J."/>
            <person name="Natvig D.O."/>
        </authorList>
    </citation>
    <scope>NUCLEOTIDE SEQUENCE [LARGE SCALE GENOMIC DNA]</scope>
    <source>
        <strain evidence="2 3">CBS 110550</strain>
    </source>
</reference>
<evidence type="ECO:0000313" key="2">
    <source>
        <dbReference type="EMBL" id="RYO98911.1"/>
    </source>
</evidence>
<accession>A0A4Q4T3D2</accession>
<evidence type="ECO:0000313" key="3">
    <source>
        <dbReference type="Proteomes" id="UP000293360"/>
    </source>
</evidence>
<protein>
    <submittedName>
        <fullName evidence="2">Uncharacterized protein</fullName>
    </submittedName>
</protein>
<evidence type="ECO:0000256" key="1">
    <source>
        <dbReference type="SAM" id="MobiDB-lite"/>
    </source>
</evidence>
<comment type="caution">
    <text evidence="2">The sequence shown here is derived from an EMBL/GenBank/DDBJ whole genome shotgun (WGS) entry which is preliminary data.</text>
</comment>
<name>A0A4Q4T3D2_9PEZI</name>
<proteinExistence type="predicted"/>
<organism evidence="2 3">
    <name type="scientific">Monosporascus ibericus</name>
    <dbReference type="NCBI Taxonomy" id="155417"/>
    <lineage>
        <taxon>Eukaryota</taxon>
        <taxon>Fungi</taxon>
        <taxon>Dikarya</taxon>
        <taxon>Ascomycota</taxon>
        <taxon>Pezizomycotina</taxon>
        <taxon>Sordariomycetes</taxon>
        <taxon>Xylariomycetidae</taxon>
        <taxon>Xylariales</taxon>
        <taxon>Xylariales incertae sedis</taxon>
        <taxon>Monosporascus</taxon>
    </lineage>
</organism>
<keyword evidence="3" id="KW-1185">Reference proteome</keyword>
<gene>
    <name evidence="2" type="ORF">DL764_006967</name>
</gene>
<dbReference type="OrthoDB" id="3922785at2759"/>
<feature type="region of interest" description="Disordered" evidence="1">
    <location>
        <begin position="208"/>
        <end position="236"/>
    </location>
</feature>
<sequence length="282" mass="31342">MSAAVVTRPALSPGGTQRVEITNWYGPKQLSGLPRPILKTKRSNMTPYLEAMGMVGAGGIGKDSEETFVQESRWTFSGNVFRGEKTSAITTIKWELTENDLEAQPTHSNVFHTTFAFKHEGEPFLIRVGVSGKLKSKNDQVIHKFKTFPSSLTKDGRYATTLVNFGGKYTFVKPLDELARGLAFAMERENLEEVPIVIPDRQRVVFQDDRPTDGAPKIVDNDEPHLGAQGKPRINGHHQADLITGQMQSALEQPPSTLAQLLSPCSQSLELRVDLIVEWSRR</sequence>
<dbReference type="AlphaFoldDB" id="A0A4Q4T3D2"/>
<dbReference type="Proteomes" id="UP000293360">
    <property type="component" value="Unassembled WGS sequence"/>
</dbReference>
<dbReference type="STRING" id="155417.A0A4Q4T3D2"/>